<organism evidence="2">
    <name type="scientific">Schistosoma curassoni</name>
    <dbReference type="NCBI Taxonomy" id="6186"/>
    <lineage>
        <taxon>Eukaryota</taxon>
        <taxon>Metazoa</taxon>
        <taxon>Spiralia</taxon>
        <taxon>Lophotrochozoa</taxon>
        <taxon>Platyhelminthes</taxon>
        <taxon>Trematoda</taxon>
        <taxon>Digenea</taxon>
        <taxon>Strigeidida</taxon>
        <taxon>Schistosomatoidea</taxon>
        <taxon>Schistosomatidae</taxon>
        <taxon>Schistosoma</taxon>
    </lineage>
</organism>
<reference evidence="2" key="1">
    <citation type="submission" date="2016-06" db="UniProtKB">
        <authorList>
            <consortium name="WormBaseParasite"/>
        </authorList>
    </citation>
    <scope>IDENTIFICATION</scope>
</reference>
<proteinExistence type="predicted"/>
<name>A0A183K4F5_9TREM</name>
<dbReference type="WBParaSite" id="SCUD_0000987501-mRNA-1">
    <property type="protein sequence ID" value="SCUD_0000987501-mRNA-1"/>
    <property type="gene ID" value="SCUD_0000987501"/>
</dbReference>
<dbReference type="AlphaFoldDB" id="A0A183K4F5"/>
<sequence length="77" mass="8650">NKWTIQHTTDSILDDFNKDAGELQQIRLDGGGSLGFLSEYSSDIVFIGDDNDNTVDGNVLDNDDDEEEEEEEEHSNE</sequence>
<accession>A0A183K4F5</accession>
<evidence type="ECO:0000313" key="2">
    <source>
        <dbReference type="WBParaSite" id="SCUD_0000987501-mRNA-1"/>
    </source>
</evidence>
<feature type="compositionally biased region" description="Acidic residues" evidence="1">
    <location>
        <begin position="61"/>
        <end position="77"/>
    </location>
</feature>
<evidence type="ECO:0000256" key="1">
    <source>
        <dbReference type="SAM" id="MobiDB-lite"/>
    </source>
</evidence>
<protein>
    <submittedName>
        <fullName evidence="2">TLDc domain-containing protein</fullName>
    </submittedName>
</protein>
<feature type="region of interest" description="Disordered" evidence="1">
    <location>
        <begin position="48"/>
        <end position="77"/>
    </location>
</feature>